<dbReference type="InterPro" id="IPR040087">
    <property type="entry name" value="MJ0021-like"/>
</dbReference>
<dbReference type="InterPro" id="IPR013785">
    <property type="entry name" value="Aldolase_TIM"/>
</dbReference>
<feature type="domain" description="DUF8061" evidence="6">
    <location>
        <begin position="327"/>
        <end position="392"/>
    </location>
</feature>
<sequence length="393" mass="45434">MNCFSNISGIYPFTNRLMWHEQRILNPRNEETNMKETNYYSYAVGELPEGCKLCVKGAKLVLFTTGICPRECFYCPLSPWRREDVSYANERPIKNVNDIIEEAKIQEALGAGVTGGDPLSRIDRTVKYIKTLKENFGKRFHIHLYTTGLLATEENLERLYNAGLDEIRFHPDIFNPNSNIFQKEIENIKGAFDFEWDVGGEVPAVPGQEERIKWYAKFLDKHEAKFLNINELEFSETNLDALLSRGFKTVSDESSAIKGSLKSGLTILEWGEKNTSLNYHLCTAKLKDAIQLKNRLKRMAENVARPYMEITQDGTLKFAVAEYENLMELYDLLVNDAEVPEEWLYLNLKKRRIEMPIEVAEELADAIEGDVKFYIVEEYPTWDRIEVERIPLP</sequence>
<dbReference type="InterPro" id="IPR058240">
    <property type="entry name" value="rSAM_sf"/>
</dbReference>
<keyword evidence="4" id="KW-0411">Iron-sulfur</keyword>
<accession>A0A101ENF0</accession>
<evidence type="ECO:0000256" key="4">
    <source>
        <dbReference type="ARBA" id="ARBA00023014"/>
    </source>
</evidence>
<dbReference type="Proteomes" id="UP000053911">
    <property type="component" value="Unassembled WGS sequence"/>
</dbReference>
<organism evidence="7 8">
    <name type="scientific">Thermococcus sibiricus</name>
    <dbReference type="NCBI Taxonomy" id="172049"/>
    <lineage>
        <taxon>Archaea</taxon>
        <taxon>Methanobacteriati</taxon>
        <taxon>Methanobacteriota</taxon>
        <taxon>Thermococci</taxon>
        <taxon>Thermococcales</taxon>
        <taxon>Thermococcaceae</taxon>
        <taxon>Thermococcus</taxon>
    </lineage>
</organism>
<protein>
    <submittedName>
        <fullName evidence="7">Pyruvate formate-lyase activating enzyme related protein</fullName>
    </submittedName>
</protein>
<dbReference type="InterPro" id="IPR007197">
    <property type="entry name" value="rSAM"/>
</dbReference>
<comment type="caution">
    <text evidence="7">The sequence shown here is derived from an EMBL/GenBank/DDBJ whole genome shotgun (WGS) entry which is preliminary data.</text>
</comment>
<proteinExistence type="predicted"/>
<dbReference type="SUPFAM" id="SSF102114">
    <property type="entry name" value="Radical SAM enzymes"/>
    <property type="match status" value="1"/>
</dbReference>
<keyword evidence="3" id="KW-0408">Iron</keyword>
<evidence type="ECO:0000256" key="1">
    <source>
        <dbReference type="ARBA" id="ARBA00022691"/>
    </source>
</evidence>
<evidence type="ECO:0000256" key="3">
    <source>
        <dbReference type="ARBA" id="ARBA00023004"/>
    </source>
</evidence>
<keyword evidence="7" id="KW-0670">Pyruvate</keyword>
<dbReference type="SFLD" id="SFLDS00029">
    <property type="entry name" value="Radical_SAM"/>
    <property type="match status" value="1"/>
</dbReference>
<dbReference type="CDD" id="cd01335">
    <property type="entry name" value="Radical_SAM"/>
    <property type="match status" value="1"/>
</dbReference>
<dbReference type="PANTHER" id="PTHR43288">
    <property type="entry name" value="BIOTIN SYNTHASE-RELATED PROTEIN, RADICAL SAM SUPERFAMILY"/>
    <property type="match status" value="1"/>
</dbReference>
<dbReference type="EMBL" id="LGFD01000007">
    <property type="protein sequence ID" value="KUK18150.1"/>
    <property type="molecule type" value="Genomic_DNA"/>
</dbReference>
<dbReference type="SFLD" id="SFLDG01108">
    <property type="entry name" value="Uncharacterised_Radical_SAM_Su"/>
    <property type="match status" value="1"/>
</dbReference>
<evidence type="ECO:0000313" key="8">
    <source>
        <dbReference type="Proteomes" id="UP000053911"/>
    </source>
</evidence>
<name>A0A101ENF0_9EURY</name>
<dbReference type="AlphaFoldDB" id="A0A101ENF0"/>
<dbReference type="InterPro" id="IPR058374">
    <property type="entry name" value="DUF8061"/>
</dbReference>
<evidence type="ECO:0000259" key="6">
    <source>
        <dbReference type="Pfam" id="PF26257"/>
    </source>
</evidence>
<keyword evidence="1" id="KW-0949">S-adenosyl-L-methionine</keyword>
<evidence type="ECO:0000313" key="7">
    <source>
        <dbReference type="EMBL" id="KUK18150.1"/>
    </source>
</evidence>
<dbReference type="Gene3D" id="3.20.20.70">
    <property type="entry name" value="Aldolase class I"/>
    <property type="match status" value="1"/>
</dbReference>
<keyword evidence="2" id="KW-0479">Metal-binding</keyword>
<keyword evidence="7" id="KW-0456">Lyase</keyword>
<evidence type="ECO:0000259" key="5">
    <source>
        <dbReference type="Pfam" id="PF04055"/>
    </source>
</evidence>
<reference evidence="8" key="1">
    <citation type="journal article" date="2015" name="MBio">
        <title>Genome-Resolved Metagenomic Analysis Reveals Roles for Candidate Phyla and Other Microbial Community Members in Biogeochemical Transformations in Oil Reservoirs.</title>
        <authorList>
            <person name="Hu P."/>
            <person name="Tom L."/>
            <person name="Singh A."/>
            <person name="Thomas B.C."/>
            <person name="Baker B.J."/>
            <person name="Piceno Y.M."/>
            <person name="Andersen G.L."/>
            <person name="Banfield J.F."/>
        </authorList>
    </citation>
    <scope>NUCLEOTIDE SEQUENCE [LARGE SCALE GENOMIC DNA]</scope>
</reference>
<dbReference type="Pfam" id="PF04055">
    <property type="entry name" value="Radical_SAM"/>
    <property type="match status" value="1"/>
</dbReference>
<dbReference type="PANTHER" id="PTHR43288:SF1">
    <property type="entry name" value="GLYCYL-RADICAL ENZYME ACTIVATING ENZYME MJ0021-RELATED"/>
    <property type="match status" value="1"/>
</dbReference>
<evidence type="ECO:0000256" key="2">
    <source>
        <dbReference type="ARBA" id="ARBA00022723"/>
    </source>
</evidence>
<dbReference type="Pfam" id="PF26257">
    <property type="entry name" value="DUF8061"/>
    <property type="match status" value="1"/>
</dbReference>
<feature type="domain" description="Radical SAM core" evidence="5">
    <location>
        <begin position="64"/>
        <end position="186"/>
    </location>
</feature>
<dbReference type="GO" id="GO:0051536">
    <property type="term" value="F:iron-sulfur cluster binding"/>
    <property type="evidence" value="ECO:0007669"/>
    <property type="project" value="UniProtKB-KW"/>
</dbReference>
<dbReference type="GO" id="GO:0046872">
    <property type="term" value="F:metal ion binding"/>
    <property type="evidence" value="ECO:0007669"/>
    <property type="project" value="UniProtKB-KW"/>
</dbReference>
<gene>
    <name evidence="7" type="ORF">XD54_0538</name>
</gene>
<dbReference type="PATRIC" id="fig|172049.5.peg.1256"/>
<dbReference type="GO" id="GO:0016829">
    <property type="term" value="F:lyase activity"/>
    <property type="evidence" value="ECO:0007669"/>
    <property type="project" value="UniProtKB-KW"/>
</dbReference>